<feature type="domain" description="Nudix hydrolase" evidence="3">
    <location>
        <begin position="4"/>
        <end position="140"/>
    </location>
</feature>
<comment type="caution">
    <text evidence="4">The sequence shown here is derived from an EMBL/GenBank/DDBJ whole genome shotgun (WGS) entry which is preliminary data.</text>
</comment>
<evidence type="ECO:0000313" key="4">
    <source>
        <dbReference type="EMBL" id="MBD8506528.1"/>
    </source>
</evidence>
<dbReference type="InterPro" id="IPR000086">
    <property type="entry name" value="NUDIX_hydrolase_dom"/>
</dbReference>
<sequence length="149" mass="16271">MNRPITVAAVCILHEGKRILLVRKAGTQRFMLPGGKPEPGESIHAAAIRECREEISVELGSASLRFLGRWTAPAANERNRRVDATVYVTDTAALAAPHGYQVIQPGGEIAEIRWLELSDDHGNIALAPLLADKILPELRRPLSIGQVRP</sequence>
<dbReference type="CDD" id="cd04690">
    <property type="entry name" value="NUDIX_Hydrolase"/>
    <property type="match status" value="1"/>
</dbReference>
<dbReference type="PANTHER" id="PTHR43046:SF2">
    <property type="entry name" value="8-OXO-DGTP DIPHOSPHATASE-RELATED"/>
    <property type="match status" value="1"/>
</dbReference>
<dbReference type="SUPFAM" id="SSF55811">
    <property type="entry name" value="Nudix"/>
    <property type="match status" value="1"/>
</dbReference>
<dbReference type="Gene3D" id="3.90.79.10">
    <property type="entry name" value="Nucleoside Triphosphate Pyrophosphohydrolase"/>
    <property type="match status" value="1"/>
</dbReference>
<organism evidence="4 5">
    <name type="scientific">Lolliginicoccus lacisalsi</name>
    <dbReference type="NCBI Taxonomy" id="2742202"/>
    <lineage>
        <taxon>Bacteria</taxon>
        <taxon>Bacillati</taxon>
        <taxon>Actinomycetota</taxon>
        <taxon>Actinomycetes</taxon>
        <taxon>Mycobacteriales</taxon>
        <taxon>Hoyosellaceae</taxon>
        <taxon>Lolliginicoccus</taxon>
    </lineage>
</organism>
<dbReference type="AlphaFoldDB" id="A0A927JC10"/>
<evidence type="ECO:0000256" key="2">
    <source>
        <dbReference type="ARBA" id="ARBA00022801"/>
    </source>
</evidence>
<dbReference type="GO" id="GO:0016787">
    <property type="term" value="F:hydrolase activity"/>
    <property type="evidence" value="ECO:0007669"/>
    <property type="project" value="UniProtKB-KW"/>
</dbReference>
<evidence type="ECO:0000256" key="1">
    <source>
        <dbReference type="ARBA" id="ARBA00001946"/>
    </source>
</evidence>
<keyword evidence="5" id="KW-1185">Reference proteome</keyword>
<dbReference type="Proteomes" id="UP000642993">
    <property type="component" value="Unassembled WGS sequence"/>
</dbReference>
<evidence type="ECO:0000313" key="5">
    <source>
        <dbReference type="Proteomes" id="UP000642993"/>
    </source>
</evidence>
<accession>A0A927JC10</accession>
<name>A0A927JC10_9ACTN</name>
<evidence type="ECO:0000259" key="3">
    <source>
        <dbReference type="PROSITE" id="PS51462"/>
    </source>
</evidence>
<keyword evidence="2" id="KW-0378">Hydrolase</keyword>
<dbReference type="Pfam" id="PF00293">
    <property type="entry name" value="NUDIX"/>
    <property type="match status" value="1"/>
</dbReference>
<dbReference type="InterPro" id="IPR015797">
    <property type="entry name" value="NUDIX_hydrolase-like_dom_sf"/>
</dbReference>
<dbReference type="PROSITE" id="PS51462">
    <property type="entry name" value="NUDIX"/>
    <property type="match status" value="1"/>
</dbReference>
<dbReference type="RefSeq" id="WP_192038994.1">
    <property type="nucleotide sequence ID" value="NZ_JACYWE010000004.1"/>
</dbReference>
<proteinExistence type="predicted"/>
<dbReference type="EMBL" id="JACYWE010000004">
    <property type="protein sequence ID" value="MBD8506528.1"/>
    <property type="molecule type" value="Genomic_DNA"/>
</dbReference>
<dbReference type="PANTHER" id="PTHR43046">
    <property type="entry name" value="GDP-MANNOSE MANNOSYL HYDROLASE"/>
    <property type="match status" value="1"/>
</dbReference>
<comment type="cofactor">
    <cofactor evidence="1">
        <name>Mg(2+)</name>
        <dbReference type="ChEBI" id="CHEBI:18420"/>
    </cofactor>
</comment>
<protein>
    <submittedName>
        <fullName evidence="4">NUDIX domain-containing protein</fullName>
    </submittedName>
</protein>
<gene>
    <name evidence="4" type="ORF">HT102_08525</name>
</gene>
<reference evidence="4" key="1">
    <citation type="submission" date="2020-09" db="EMBL/GenBank/DDBJ databases">
        <title>Hoyosella lacisalsi sp. nov., a halotolerant actinobacterium isolated from soil of Lake Gudzhirganskoe.</title>
        <authorList>
            <person name="Yang Q."/>
            <person name="Guo P.Y."/>
            <person name="Liu S.W."/>
            <person name="Li F.N."/>
            <person name="Sun C.H."/>
        </authorList>
    </citation>
    <scope>NUCLEOTIDE SEQUENCE</scope>
    <source>
        <strain evidence="4">G463</strain>
    </source>
</reference>